<comment type="caution">
    <text evidence="2">The sequence shown here is derived from an EMBL/GenBank/DDBJ whole genome shotgun (WGS) entry which is preliminary data.</text>
</comment>
<dbReference type="RefSeq" id="XP_066721695.1">
    <property type="nucleotide sequence ID" value="XM_066853554.1"/>
</dbReference>
<feature type="region of interest" description="Disordered" evidence="1">
    <location>
        <begin position="43"/>
        <end position="167"/>
    </location>
</feature>
<evidence type="ECO:0000313" key="2">
    <source>
        <dbReference type="EMBL" id="KAK8087171.1"/>
    </source>
</evidence>
<protein>
    <submittedName>
        <fullName evidence="2">Uncharacterized protein</fullName>
    </submittedName>
</protein>
<reference evidence="2 3" key="1">
    <citation type="submission" date="2023-01" db="EMBL/GenBank/DDBJ databases">
        <title>Analysis of 21 Apiospora genomes using comparative genomics revels a genus with tremendous synthesis potential of carbohydrate active enzymes and secondary metabolites.</title>
        <authorList>
            <person name="Sorensen T."/>
        </authorList>
    </citation>
    <scope>NUCLEOTIDE SEQUENCE [LARGE SCALE GENOMIC DNA]</scope>
    <source>
        <strain evidence="2 3">CBS 135458</strain>
    </source>
</reference>
<evidence type="ECO:0000313" key="3">
    <source>
        <dbReference type="Proteomes" id="UP001480595"/>
    </source>
</evidence>
<keyword evidence="3" id="KW-1185">Reference proteome</keyword>
<feature type="compositionally biased region" description="Basic and acidic residues" evidence="1">
    <location>
        <begin position="62"/>
        <end position="79"/>
    </location>
</feature>
<accession>A0ABR1WVH9</accession>
<name>A0ABR1WVH9_9PEZI</name>
<dbReference type="EMBL" id="JAQQWL010000002">
    <property type="protein sequence ID" value="KAK8087171.1"/>
    <property type="molecule type" value="Genomic_DNA"/>
</dbReference>
<feature type="compositionally biased region" description="Gly residues" evidence="1">
    <location>
        <begin position="89"/>
        <end position="99"/>
    </location>
</feature>
<sequence>MYAPWIRALRSVARSAPIKTRIAAAAPARQLALLQQQQRRCLHASTTLRAAEPPPAGNPPNDGDKPDNNNNGKEDKANQDENSLFGEHGLNGNGNGNGETQGRQRRRINGSVTRPRRRTPEDIPAVQLPSRSRRPTSTAAEMRKSLPSLSPSSRKTRESLLCYSSGG</sequence>
<evidence type="ECO:0000256" key="1">
    <source>
        <dbReference type="SAM" id="MobiDB-lite"/>
    </source>
</evidence>
<dbReference type="GeneID" id="92086617"/>
<organism evidence="2 3">
    <name type="scientific">Apiospora phragmitis</name>
    <dbReference type="NCBI Taxonomy" id="2905665"/>
    <lineage>
        <taxon>Eukaryota</taxon>
        <taxon>Fungi</taxon>
        <taxon>Dikarya</taxon>
        <taxon>Ascomycota</taxon>
        <taxon>Pezizomycotina</taxon>
        <taxon>Sordariomycetes</taxon>
        <taxon>Xylariomycetidae</taxon>
        <taxon>Amphisphaeriales</taxon>
        <taxon>Apiosporaceae</taxon>
        <taxon>Apiospora</taxon>
    </lineage>
</organism>
<dbReference type="Proteomes" id="UP001480595">
    <property type="component" value="Unassembled WGS sequence"/>
</dbReference>
<proteinExistence type="predicted"/>
<gene>
    <name evidence="2" type="ORF">PG994_002145</name>
</gene>